<proteinExistence type="predicted"/>
<organism evidence="1 2">
    <name type="scientific">Entomophthora muscae</name>
    <dbReference type="NCBI Taxonomy" id="34485"/>
    <lineage>
        <taxon>Eukaryota</taxon>
        <taxon>Fungi</taxon>
        <taxon>Fungi incertae sedis</taxon>
        <taxon>Zoopagomycota</taxon>
        <taxon>Entomophthoromycotina</taxon>
        <taxon>Entomophthoromycetes</taxon>
        <taxon>Entomophthorales</taxon>
        <taxon>Entomophthoraceae</taxon>
        <taxon>Entomophthora</taxon>
    </lineage>
</organism>
<evidence type="ECO:0000313" key="1">
    <source>
        <dbReference type="EMBL" id="KAJ9066321.1"/>
    </source>
</evidence>
<keyword evidence="2" id="KW-1185">Reference proteome</keyword>
<gene>
    <name evidence="1" type="ORF">DSO57_1010738</name>
</gene>
<evidence type="ECO:0000313" key="2">
    <source>
        <dbReference type="Proteomes" id="UP001165960"/>
    </source>
</evidence>
<reference evidence="1" key="1">
    <citation type="submission" date="2022-04" db="EMBL/GenBank/DDBJ databases">
        <title>Genome of the entomopathogenic fungus Entomophthora muscae.</title>
        <authorList>
            <person name="Elya C."/>
            <person name="Lovett B.R."/>
            <person name="Lee E."/>
            <person name="Macias A.M."/>
            <person name="Hajek A.E."/>
            <person name="De Bivort B.L."/>
            <person name="Kasson M.T."/>
            <person name="De Fine Licht H.H."/>
            <person name="Stajich J.E."/>
        </authorList>
    </citation>
    <scope>NUCLEOTIDE SEQUENCE</scope>
    <source>
        <strain evidence="1">Berkeley</strain>
    </source>
</reference>
<name>A0ACC2SVV8_9FUNG</name>
<protein>
    <submittedName>
        <fullName evidence="1">Uncharacterized protein</fullName>
    </submittedName>
</protein>
<dbReference type="EMBL" id="QTSX02004296">
    <property type="protein sequence ID" value="KAJ9066321.1"/>
    <property type="molecule type" value="Genomic_DNA"/>
</dbReference>
<accession>A0ACC2SVV8</accession>
<dbReference type="Proteomes" id="UP001165960">
    <property type="component" value="Unassembled WGS sequence"/>
</dbReference>
<comment type="caution">
    <text evidence="1">The sequence shown here is derived from an EMBL/GenBank/DDBJ whole genome shotgun (WGS) entry which is preliminary data.</text>
</comment>
<sequence length="127" mass="14526">MDIFHFEQDPTHSNEYVSDLENCNSHDINFSPIEEIADELNTLTLDSPEHTPSIPIPIKYSRPSNTPRRRRSSVRSLSSSHPEYEIPIDEEFIAHEVENNLPVEHKITPKDFERLAVLGKGAYGTVK</sequence>